<evidence type="ECO:0008006" key="4">
    <source>
        <dbReference type="Google" id="ProtNLM"/>
    </source>
</evidence>
<feature type="signal peptide" evidence="1">
    <location>
        <begin position="1"/>
        <end position="30"/>
    </location>
</feature>
<reference evidence="2 3" key="1">
    <citation type="submission" date="2017-09" db="EMBL/GenBank/DDBJ databases">
        <authorList>
            <person name="Ehlers B."/>
            <person name="Leendertz F.H."/>
        </authorList>
    </citation>
    <scope>NUCLEOTIDE SEQUENCE [LARGE SCALE GENOMIC DNA]</scope>
    <source>
        <strain evidence="2 3">DSM 45537</strain>
    </source>
</reference>
<evidence type="ECO:0000313" key="3">
    <source>
        <dbReference type="Proteomes" id="UP000219565"/>
    </source>
</evidence>
<dbReference type="EMBL" id="OBEG01000002">
    <property type="protein sequence ID" value="SNY80749.1"/>
    <property type="molecule type" value="Genomic_DNA"/>
</dbReference>
<keyword evidence="1" id="KW-0732">Signal</keyword>
<dbReference type="SUPFAM" id="SSF56601">
    <property type="entry name" value="beta-lactamase/transpeptidase-like"/>
    <property type="match status" value="1"/>
</dbReference>
<dbReference type="InterPro" id="IPR012338">
    <property type="entry name" value="Beta-lactam/transpept-like"/>
</dbReference>
<proteinExistence type="predicted"/>
<keyword evidence="3" id="KW-1185">Reference proteome</keyword>
<accession>A0A285L727</accession>
<protein>
    <recommendedName>
        <fullName evidence="4">Beta-lactamase enzyme family protein</fullName>
    </recommendedName>
</protein>
<dbReference type="Gene3D" id="3.40.710.10">
    <property type="entry name" value="DD-peptidase/beta-lactamase superfamily"/>
    <property type="match status" value="1"/>
</dbReference>
<feature type="chain" id="PRO_5012673530" description="Beta-lactamase enzyme family protein" evidence="1">
    <location>
        <begin position="31"/>
        <end position="247"/>
    </location>
</feature>
<evidence type="ECO:0000256" key="1">
    <source>
        <dbReference type="SAM" id="SignalP"/>
    </source>
</evidence>
<evidence type="ECO:0000313" key="2">
    <source>
        <dbReference type="EMBL" id="SNY80749.1"/>
    </source>
</evidence>
<organism evidence="2 3">
    <name type="scientific">Nocardia amikacinitolerans</name>
    <dbReference type="NCBI Taxonomy" id="756689"/>
    <lineage>
        <taxon>Bacteria</taxon>
        <taxon>Bacillati</taxon>
        <taxon>Actinomycetota</taxon>
        <taxon>Actinomycetes</taxon>
        <taxon>Mycobacteriales</taxon>
        <taxon>Nocardiaceae</taxon>
        <taxon>Nocardia</taxon>
    </lineage>
</organism>
<dbReference type="AlphaFoldDB" id="A0A285L727"/>
<dbReference type="Proteomes" id="UP000219565">
    <property type="component" value="Unassembled WGS sequence"/>
</dbReference>
<dbReference type="RefSeq" id="WP_245910053.1">
    <property type="nucleotide sequence ID" value="NZ_JAMTCV010000001.1"/>
</dbReference>
<sequence>MIRRMIVAFLAAGVVYALGATALGAPPANAQPNGEETPSRTSIAVRSSVGASWGTANQHEIRGALSLSKLFLVDYALRHGDGSAIDREWGERMIRFSDDGAAGAMEGKYPQAIDAIAAEYGLTNTRSGAGDWSTATTTSADVADFLHAKQLQDPGSPIFGWMATAGDTAADGTVQDWGTARIPGVLGTKWGWSDLGAPEVASASYGTGFTVAALTWGTSADQTADVLGALPSVVADVLGVPVWLVPR</sequence>
<name>A0A285L727_9NOCA</name>
<dbReference type="STRING" id="1379680.GCA_001612615_04683"/>
<gene>
    <name evidence="2" type="ORF">SAMN04244553_2321</name>
</gene>